<gene>
    <name evidence="1" type="ORF">NQ176_g11001</name>
</gene>
<accession>A0ACC1MDM9</accession>
<protein>
    <submittedName>
        <fullName evidence="1">Uncharacterized protein</fullName>
    </submittedName>
</protein>
<name>A0ACC1MDM9_9HYPO</name>
<organism evidence="1 2">
    <name type="scientific">Zarea fungicola</name>
    <dbReference type="NCBI Taxonomy" id="93591"/>
    <lineage>
        <taxon>Eukaryota</taxon>
        <taxon>Fungi</taxon>
        <taxon>Dikarya</taxon>
        <taxon>Ascomycota</taxon>
        <taxon>Pezizomycotina</taxon>
        <taxon>Sordariomycetes</taxon>
        <taxon>Hypocreomycetidae</taxon>
        <taxon>Hypocreales</taxon>
        <taxon>Cordycipitaceae</taxon>
        <taxon>Zarea</taxon>
    </lineage>
</organism>
<reference evidence="1" key="1">
    <citation type="submission" date="2022-08" db="EMBL/GenBank/DDBJ databases">
        <title>Genome Sequence of Lecanicillium fungicola.</title>
        <authorList>
            <person name="Buettner E."/>
        </authorList>
    </citation>
    <scope>NUCLEOTIDE SEQUENCE</scope>
    <source>
        <strain evidence="1">Babe33</strain>
    </source>
</reference>
<dbReference type="Proteomes" id="UP001143910">
    <property type="component" value="Unassembled WGS sequence"/>
</dbReference>
<evidence type="ECO:0000313" key="1">
    <source>
        <dbReference type="EMBL" id="KAJ2961298.1"/>
    </source>
</evidence>
<sequence length="343" mass="37016">MLQARSGLKCGHRRQLDAECRLRNGAAFRDKLLTELQEYEPSLTSTMSRIAWIGLGSIGEAMCQNLARYGPMQEPVIVWNRTISKAERLAETSDKLVAARSLADAVAAADIVCICLIDDAAVDSTIDMAKAQTSVSGKVFVDMSTVHPDTNQAQSEKLAKVDAAYLACPIFGGVAMAIERQTTMVLAGSSEAITKFEPFTAGVQLADQPLQHASLLKLVGNYFRFASIEVLCETSVLSEKIGLPKETLAQFVKTVLPGPTVGQLALLHSGAYSDLTTNLPPISMAVKENKYLNELALTNGVKLRTLDTVTAHTKRVNEVKGPDAKLLSIHGSIREENGLPFDV</sequence>
<comment type="caution">
    <text evidence="1">The sequence shown here is derived from an EMBL/GenBank/DDBJ whole genome shotgun (WGS) entry which is preliminary data.</text>
</comment>
<keyword evidence="2" id="KW-1185">Reference proteome</keyword>
<proteinExistence type="predicted"/>
<dbReference type="EMBL" id="JANJQO010003354">
    <property type="protein sequence ID" value="KAJ2961298.1"/>
    <property type="molecule type" value="Genomic_DNA"/>
</dbReference>
<evidence type="ECO:0000313" key="2">
    <source>
        <dbReference type="Proteomes" id="UP001143910"/>
    </source>
</evidence>